<evidence type="ECO:0000256" key="2">
    <source>
        <dbReference type="ARBA" id="ARBA00006683"/>
    </source>
</evidence>
<dbReference type="InterPro" id="IPR003856">
    <property type="entry name" value="LPS_length_determ_N"/>
</dbReference>
<comment type="subcellular location">
    <subcellularLocation>
        <location evidence="1">Cell membrane</location>
        <topology evidence="1">Multi-pass membrane protein</topology>
    </subcellularLocation>
</comment>
<keyword evidence="5 7" id="KW-1133">Transmembrane helix</keyword>
<dbReference type="EMBL" id="JACLYY010000002">
    <property type="protein sequence ID" value="MBM6737159.1"/>
    <property type="molecule type" value="Genomic_DNA"/>
</dbReference>
<evidence type="ECO:0000256" key="6">
    <source>
        <dbReference type="ARBA" id="ARBA00023136"/>
    </source>
</evidence>
<dbReference type="RefSeq" id="WP_138304080.1">
    <property type="nucleotide sequence ID" value="NZ_JACLYY010000002.1"/>
</dbReference>
<evidence type="ECO:0000256" key="1">
    <source>
        <dbReference type="ARBA" id="ARBA00004651"/>
    </source>
</evidence>
<dbReference type="Pfam" id="PF02706">
    <property type="entry name" value="Wzz"/>
    <property type="match status" value="1"/>
</dbReference>
<comment type="similarity">
    <text evidence="2">Belongs to the CpsC/CapA family.</text>
</comment>
<feature type="transmembrane region" description="Helical" evidence="7">
    <location>
        <begin position="184"/>
        <end position="204"/>
    </location>
</feature>
<evidence type="ECO:0000256" key="7">
    <source>
        <dbReference type="SAM" id="Phobius"/>
    </source>
</evidence>
<sequence length="235" mass="25633">MDELTQSTKQEEMEIDLLELFHVLLRKIWLILICLVAGAVLVGGYTKIFVTPQYSASATIYILSNTTSITSVTDLQIGTELTSDFAEIAKTRPVVEAVIDEVGLDESYESLAARLSTSNPSETHLLKMTATDPDPQRAADIANAYADIMASQIADIMNTDQPNVAEQAVAPSTPSSPNLMKNTLLGGVAGAFLACLVIFVQFMMNDTIQTEEDVRKYLNINTLAVMPVEKRRKAS</sequence>
<evidence type="ECO:0000256" key="3">
    <source>
        <dbReference type="ARBA" id="ARBA00022475"/>
    </source>
</evidence>
<keyword evidence="3" id="KW-1003">Cell membrane</keyword>
<gene>
    <name evidence="9" type="ORF">H7U36_03430</name>
</gene>
<name>A0ABS2E6B5_9FIRM</name>
<evidence type="ECO:0000313" key="10">
    <source>
        <dbReference type="Proteomes" id="UP000716906"/>
    </source>
</evidence>
<evidence type="ECO:0000256" key="4">
    <source>
        <dbReference type="ARBA" id="ARBA00022692"/>
    </source>
</evidence>
<organism evidence="9 10">
    <name type="scientific">Faecalicatena fissicatena</name>
    <dbReference type="NCBI Taxonomy" id="290055"/>
    <lineage>
        <taxon>Bacteria</taxon>
        <taxon>Bacillati</taxon>
        <taxon>Bacillota</taxon>
        <taxon>Clostridia</taxon>
        <taxon>Lachnospirales</taxon>
        <taxon>Lachnospiraceae</taxon>
        <taxon>Faecalicatena</taxon>
    </lineage>
</organism>
<evidence type="ECO:0000259" key="8">
    <source>
        <dbReference type="Pfam" id="PF02706"/>
    </source>
</evidence>
<accession>A0ABS2E6B5</accession>
<feature type="domain" description="Polysaccharide chain length determinant N-terminal" evidence="8">
    <location>
        <begin position="14"/>
        <end position="101"/>
    </location>
</feature>
<keyword evidence="10" id="KW-1185">Reference proteome</keyword>
<feature type="transmembrane region" description="Helical" evidence="7">
    <location>
        <begin position="28"/>
        <end position="50"/>
    </location>
</feature>
<dbReference type="Proteomes" id="UP000716906">
    <property type="component" value="Unassembled WGS sequence"/>
</dbReference>
<comment type="caution">
    <text evidence="9">The sequence shown here is derived from an EMBL/GenBank/DDBJ whole genome shotgun (WGS) entry which is preliminary data.</text>
</comment>
<evidence type="ECO:0000313" key="9">
    <source>
        <dbReference type="EMBL" id="MBM6737159.1"/>
    </source>
</evidence>
<reference evidence="9 10" key="1">
    <citation type="journal article" date="2021" name="Sci. Rep.">
        <title>The distribution of antibiotic resistance genes in chicken gut microbiota commensals.</title>
        <authorList>
            <person name="Juricova H."/>
            <person name="Matiasovicova J."/>
            <person name="Kubasova T."/>
            <person name="Cejkova D."/>
            <person name="Rychlik I."/>
        </authorList>
    </citation>
    <scope>NUCLEOTIDE SEQUENCE [LARGE SCALE GENOMIC DNA]</scope>
    <source>
        <strain evidence="9 10">An773</strain>
    </source>
</reference>
<proteinExistence type="inferred from homology"/>
<evidence type="ECO:0000256" key="5">
    <source>
        <dbReference type="ARBA" id="ARBA00022989"/>
    </source>
</evidence>
<dbReference type="PANTHER" id="PTHR32309:SF13">
    <property type="entry name" value="FERRIC ENTEROBACTIN TRANSPORT PROTEIN FEPE"/>
    <property type="match status" value="1"/>
</dbReference>
<dbReference type="PANTHER" id="PTHR32309">
    <property type="entry name" value="TYROSINE-PROTEIN KINASE"/>
    <property type="match status" value="1"/>
</dbReference>
<dbReference type="InterPro" id="IPR050445">
    <property type="entry name" value="Bact_polysacc_biosynth/exp"/>
</dbReference>
<keyword evidence="4 7" id="KW-0812">Transmembrane</keyword>
<keyword evidence="6 7" id="KW-0472">Membrane</keyword>
<protein>
    <submittedName>
        <fullName evidence="9">Polysaccharide export protein</fullName>
    </submittedName>
</protein>